<dbReference type="Pfam" id="PF00241">
    <property type="entry name" value="Cofilin_ADF"/>
    <property type="match status" value="1"/>
</dbReference>
<dbReference type="GO" id="GO:0051015">
    <property type="term" value="F:actin filament binding"/>
    <property type="evidence" value="ECO:0007669"/>
    <property type="project" value="TreeGrafter"/>
</dbReference>
<dbReference type="InterPro" id="IPR003128">
    <property type="entry name" value="Villin_headpiece"/>
</dbReference>
<feature type="compositionally biased region" description="Polar residues" evidence="1">
    <location>
        <begin position="139"/>
        <end position="163"/>
    </location>
</feature>
<dbReference type="SUPFAM" id="SSF55753">
    <property type="entry name" value="Actin depolymerizing proteins"/>
    <property type="match status" value="1"/>
</dbReference>
<dbReference type="GO" id="GO:0030032">
    <property type="term" value="P:lamellipodium assembly"/>
    <property type="evidence" value="ECO:0007669"/>
    <property type="project" value="TreeGrafter"/>
</dbReference>
<dbReference type="GO" id="GO:0015629">
    <property type="term" value="C:actin cytoskeleton"/>
    <property type="evidence" value="ECO:0007669"/>
    <property type="project" value="TreeGrafter"/>
</dbReference>
<evidence type="ECO:0000256" key="1">
    <source>
        <dbReference type="SAM" id="MobiDB-lite"/>
    </source>
</evidence>
<accession>A0A7R9VR12</accession>
<dbReference type="InterPro" id="IPR036886">
    <property type="entry name" value="Villin_headpiece_dom_sf"/>
</dbReference>
<dbReference type="EMBL" id="HBED01012699">
    <property type="protein sequence ID" value="CAD8303251.1"/>
    <property type="molecule type" value="Transcribed_RNA"/>
</dbReference>
<dbReference type="InterPro" id="IPR029006">
    <property type="entry name" value="ADF-H/Gelsolin-like_dom_sf"/>
</dbReference>
<dbReference type="SMART" id="SM00153">
    <property type="entry name" value="VHP"/>
    <property type="match status" value="1"/>
</dbReference>
<evidence type="ECO:0000313" key="3">
    <source>
        <dbReference type="EMBL" id="CAD8303251.1"/>
    </source>
</evidence>
<dbReference type="PANTHER" id="PTHR24213">
    <property type="entry name" value="ACTIN-BINDING LIM PROTEIN"/>
    <property type="match status" value="1"/>
</dbReference>
<dbReference type="AlphaFoldDB" id="A0A7R9VR12"/>
<dbReference type="InterPro" id="IPR002108">
    <property type="entry name" value="ADF-H"/>
</dbReference>
<sequence>MPTLFTDPRSGGVKKSSGVNVLPIVAETWEEVRDDTNSEVDWLIAGFDGSSKTDITLLKKGNGGISGCSSELPNSLACFGGCRLAKNGRFVTFFYADDGTPTMQKGKASMYKNGVLNVLQGSDCEISMRPGLTEDETVLQVSSDAGPSSAKSTTSYPTKSVSVKSVHAAKTKQREKEPSQVSASEGVSRKLVDRVLVPTFDQLETGAHVPYAILKDIRDPTDLPAWVDPLNREEALSDEDFSAVFGMDKEQFSSLPAWKRTRKKKEKGLF</sequence>
<dbReference type="Pfam" id="PF02209">
    <property type="entry name" value="VHP"/>
    <property type="match status" value="1"/>
</dbReference>
<reference evidence="3" key="1">
    <citation type="submission" date="2021-01" db="EMBL/GenBank/DDBJ databases">
        <authorList>
            <person name="Corre E."/>
            <person name="Pelletier E."/>
            <person name="Niang G."/>
            <person name="Scheremetjew M."/>
            <person name="Finn R."/>
            <person name="Kale V."/>
            <person name="Holt S."/>
            <person name="Cochrane G."/>
            <person name="Meng A."/>
            <person name="Brown T."/>
            <person name="Cohen L."/>
        </authorList>
    </citation>
    <scope>NUCLEOTIDE SEQUENCE</scope>
    <source>
        <strain evidence="3">CCMP147</strain>
    </source>
</reference>
<dbReference type="PROSITE" id="PS51089">
    <property type="entry name" value="HP"/>
    <property type="match status" value="1"/>
</dbReference>
<evidence type="ECO:0000259" key="2">
    <source>
        <dbReference type="PROSITE" id="PS51089"/>
    </source>
</evidence>
<protein>
    <recommendedName>
        <fullName evidence="2">HP domain-containing protein</fullName>
    </recommendedName>
</protein>
<dbReference type="InterPro" id="IPR051618">
    <property type="entry name" value="Actin-binding_LIM"/>
</dbReference>
<dbReference type="Gene3D" id="3.40.20.10">
    <property type="entry name" value="Severin"/>
    <property type="match status" value="1"/>
</dbReference>
<feature type="region of interest" description="Disordered" evidence="1">
    <location>
        <begin position="139"/>
        <end position="185"/>
    </location>
</feature>
<dbReference type="GO" id="GO:0007010">
    <property type="term" value="P:cytoskeleton organization"/>
    <property type="evidence" value="ECO:0007669"/>
    <property type="project" value="InterPro"/>
</dbReference>
<gene>
    <name evidence="3" type="ORF">TDUB1175_LOCUS6323</name>
</gene>
<dbReference type="Gene3D" id="1.10.950.10">
    <property type="entry name" value="Villin headpiece domain"/>
    <property type="match status" value="1"/>
</dbReference>
<feature type="domain" description="HP" evidence="2">
    <location>
        <begin position="203"/>
        <end position="270"/>
    </location>
</feature>
<dbReference type="PANTHER" id="PTHR24213:SF9">
    <property type="entry name" value="UNCOORDINATED 115A, ISOFORM B-RELATED"/>
    <property type="match status" value="1"/>
</dbReference>
<name>A0A7R9VR12_9STRA</name>
<dbReference type="SUPFAM" id="SSF47050">
    <property type="entry name" value="VHP, Villin headpiece domain"/>
    <property type="match status" value="1"/>
</dbReference>
<organism evidence="3">
    <name type="scientific">Pseudictyota dubia</name>
    <dbReference type="NCBI Taxonomy" id="2749911"/>
    <lineage>
        <taxon>Eukaryota</taxon>
        <taxon>Sar</taxon>
        <taxon>Stramenopiles</taxon>
        <taxon>Ochrophyta</taxon>
        <taxon>Bacillariophyta</taxon>
        <taxon>Mediophyceae</taxon>
        <taxon>Biddulphiophycidae</taxon>
        <taxon>Eupodiscales</taxon>
        <taxon>Odontellaceae</taxon>
        <taxon>Pseudictyota</taxon>
    </lineage>
</organism>
<proteinExistence type="predicted"/>